<accession>A0ACB6SD20</accession>
<proteinExistence type="predicted"/>
<keyword evidence="2" id="KW-1185">Reference proteome</keyword>
<sequence>MELTQENERCSFKVCQCCELAMLVYMLLQAGHDIGQFGLAGFAARGDIFAALPLQVGSVVAHGWLSLLSISTRVAMQREDGTYGGLASVMALESQQRSVSVKDRPSEQKV</sequence>
<dbReference type="EMBL" id="MU006705">
    <property type="protein sequence ID" value="KAF2630997.1"/>
    <property type="molecule type" value="Genomic_DNA"/>
</dbReference>
<evidence type="ECO:0000313" key="1">
    <source>
        <dbReference type="EMBL" id="KAF2630997.1"/>
    </source>
</evidence>
<protein>
    <submittedName>
        <fullName evidence="1">Uncharacterized protein</fullName>
    </submittedName>
</protein>
<reference evidence="1" key="1">
    <citation type="journal article" date="2020" name="Stud. Mycol.">
        <title>101 Dothideomycetes genomes: a test case for predicting lifestyles and emergence of pathogens.</title>
        <authorList>
            <person name="Haridas S."/>
            <person name="Albert R."/>
            <person name="Binder M."/>
            <person name="Bloem J."/>
            <person name="Labutti K."/>
            <person name="Salamov A."/>
            <person name="Andreopoulos B."/>
            <person name="Baker S."/>
            <person name="Barry K."/>
            <person name="Bills G."/>
            <person name="Bluhm B."/>
            <person name="Cannon C."/>
            <person name="Castanera R."/>
            <person name="Culley D."/>
            <person name="Daum C."/>
            <person name="Ezra D."/>
            <person name="Gonzalez J."/>
            <person name="Henrissat B."/>
            <person name="Kuo A."/>
            <person name="Liang C."/>
            <person name="Lipzen A."/>
            <person name="Lutzoni F."/>
            <person name="Magnuson J."/>
            <person name="Mondo S."/>
            <person name="Nolan M."/>
            <person name="Ohm R."/>
            <person name="Pangilinan J."/>
            <person name="Park H.-J."/>
            <person name="Ramirez L."/>
            <person name="Alfaro M."/>
            <person name="Sun H."/>
            <person name="Tritt A."/>
            <person name="Yoshinaga Y."/>
            <person name="Zwiers L.-H."/>
            <person name="Turgeon B."/>
            <person name="Goodwin S."/>
            <person name="Spatafora J."/>
            <person name="Crous P."/>
            <person name="Grigoriev I."/>
        </authorList>
    </citation>
    <scope>NUCLEOTIDE SEQUENCE</scope>
    <source>
        <strain evidence="1">CBS 525.71</strain>
    </source>
</reference>
<dbReference type="Proteomes" id="UP000799754">
    <property type="component" value="Unassembled WGS sequence"/>
</dbReference>
<comment type="caution">
    <text evidence="1">The sequence shown here is derived from an EMBL/GenBank/DDBJ whole genome shotgun (WGS) entry which is preliminary data.</text>
</comment>
<name>A0ACB6SD20_9PLEO</name>
<evidence type="ECO:0000313" key="2">
    <source>
        <dbReference type="Proteomes" id="UP000799754"/>
    </source>
</evidence>
<organism evidence="1 2">
    <name type="scientific">Macroventuria anomochaeta</name>
    <dbReference type="NCBI Taxonomy" id="301207"/>
    <lineage>
        <taxon>Eukaryota</taxon>
        <taxon>Fungi</taxon>
        <taxon>Dikarya</taxon>
        <taxon>Ascomycota</taxon>
        <taxon>Pezizomycotina</taxon>
        <taxon>Dothideomycetes</taxon>
        <taxon>Pleosporomycetidae</taxon>
        <taxon>Pleosporales</taxon>
        <taxon>Pleosporineae</taxon>
        <taxon>Didymellaceae</taxon>
        <taxon>Macroventuria</taxon>
    </lineage>
</organism>
<gene>
    <name evidence="1" type="ORF">BU25DRAFT_222123</name>
</gene>